<gene>
    <name evidence="2" type="ORF">M569_13207</name>
</gene>
<dbReference type="GO" id="GO:0003824">
    <property type="term" value="F:catalytic activity"/>
    <property type="evidence" value="ECO:0007669"/>
    <property type="project" value="InterPro"/>
</dbReference>
<feature type="non-terminal residue" evidence="2">
    <location>
        <position position="475"/>
    </location>
</feature>
<dbReference type="PANTHER" id="PTHR33710:SF79">
    <property type="entry name" value="OS06G0205337 PROTEIN"/>
    <property type="match status" value="1"/>
</dbReference>
<organism evidence="2 3">
    <name type="scientific">Genlisea aurea</name>
    <dbReference type="NCBI Taxonomy" id="192259"/>
    <lineage>
        <taxon>Eukaryota</taxon>
        <taxon>Viridiplantae</taxon>
        <taxon>Streptophyta</taxon>
        <taxon>Embryophyta</taxon>
        <taxon>Tracheophyta</taxon>
        <taxon>Spermatophyta</taxon>
        <taxon>Magnoliopsida</taxon>
        <taxon>eudicotyledons</taxon>
        <taxon>Gunneridae</taxon>
        <taxon>Pentapetalae</taxon>
        <taxon>asterids</taxon>
        <taxon>lamiids</taxon>
        <taxon>Lamiales</taxon>
        <taxon>Lentibulariaceae</taxon>
        <taxon>Genlisea</taxon>
    </lineage>
</organism>
<keyword evidence="3" id="KW-1185">Reference proteome</keyword>
<sequence>WNCQGMGSPWTVRRLKELIVQFSPSFIFLCETKCSSCKLSWVKNHYPYFGFFVDAVGASGGLALFWKKELDVSLLSYSKWYIDVSINISFGDVQCRVTGFYDNPISSSRPDSWNLLRRLHRHSLRPWICVGDFNEVLFPHEVSSLASRPTAQMVGFRRALMDCGLTDLPYHGHPFTWSNKRKHPQTVRARLDRAVASTSWLQCYPCTSTSHLSFGGSDHAPLWIQSAPPSAGDGLRKSRRFRFEARWMQLPGCDSTIRTAWTSSQGPPSTLQPKLGTTRISLLKWYQHQISPIKANIKRVETELATIAVSTRDDIFMAREKQLQCELAGYLQQEELFWKQRSKTHWLAKGDRNTAYFHACASGRRECNRISSIMDSDGRQQDSPHGIHSAILDYFNRIFSSTMPPPELLAATTRSISNRLTDSMKTMLSVPFTKEEVWPAIKQMKPLSAPGPDGFPPIFFQRYWPIVHEEVTASI</sequence>
<dbReference type="AlphaFoldDB" id="S8DPB0"/>
<dbReference type="SUPFAM" id="SSF56219">
    <property type="entry name" value="DNase I-like"/>
    <property type="match status" value="1"/>
</dbReference>
<accession>S8DPB0</accession>
<dbReference type="OrthoDB" id="913635at2759"/>
<evidence type="ECO:0000313" key="3">
    <source>
        <dbReference type="Proteomes" id="UP000015453"/>
    </source>
</evidence>
<dbReference type="PANTHER" id="PTHR33710">
    <property type="entry name" value="BNAC02G09200D PROTEIN"/>
    <property type="match status" value="1"/>
</dbReference>
<dbReference type="InterPro" id="IPR005135">
    <property type="entry name" value="Endo/exonuclease/phosphatase"/>
</dbReference>
<protein>
    <recommendedName>
        <fullName evidence="1">Endonuclease/exonuclease/phosphatase domain-containing protein</fullName>
    </recommendedName>
</protein>
<dbReference type="EMBL" id="AUSU01006733">
    <property type="protein sequence ID" value="EPS61587.1"/>
    <property type="molecule type" value="Genomic_DNA"/>
</dbReference>
<dbReference type="InterPro" id="IPR036691">
    <property type="entry name" value="Endo/exonu/phosph_ase_sf"/>
</dbReference>
<dbReference type="Gene3D" id="3.60.10.10">
    <property type="entry name" value="Endonuclease/exonuclease/phosphatase"/>
    <property type="match status" value="1"/>
</dbReference>
<feature type="non-terminal residue" evidence="2">
    <location>
        <position position="1"/>
    </location>
</feature>
<evidence type="ECO:0000313" key="2">
    <source>
        <dbReference type="EMBL" id="EPS61587.1"/>
    </source>
</evidence>
<name>S8DPB0_9LAMI</name>
<dbReference type="Proteomes" id="UP000015453">
    <property type="component" value="Unassembled WGS sequence"/>
</dbReference>
<proteinExistence type="predicted"/>
<evidence type="ECO:0000259" key="1">
    <source>
        <dbReference type="Pfam" id="PF03372"/>
    </source>
</evidence>
<feature type="domain" description="Endonuclease/exonuclease/phosphatase" evidence="1">
    <location>
        <begin position="1"/>
        <end position="219"/>
    </location>
</feature>
<comment type="caution">
    <text evidence="2">The sequence shown here is derived from an EMBL/GenBank/DDBJ whole genome shotgun (WGS) entry which is preliminary data.</text>
</comment>
<reference evidence="2 3" key="1">
    <citation type="journal article" date="2013" name="BMC Genomics">
        <title>The miniature genome of a carnivorous plant Genlisea aurea contains a low number of genes and short non-coding sequences.</title>
        <authorList>
            <person name="Leushkin E.V."/>
            <person name="Sutormin R.A."/>
            <person name="Nabieva E.R."/>
            <person name="Penin A.A."/>
            <person name="Kondrashov A.S."/>
            <person name="Logacheva M.D."/>
        </authorList>
    </citation>
    <scope>NUCLEOTIDE SEQUENCE [LARGE SCALE GENOMIC DNA]</scope>
</reference>
<dbReference type="Pfam" id="PF03372">
    <property type="entry name" value="Exo_endo_phos"/>
    <property type="match status" value="1"/>
</dbReference>